<dbReference type="InterPro" id="IPR041698">
    <property type="entry name" value="Methyltransf_25"/>
</dbReference>
<evidence type="ECO:0000259" key="2">
    <source>
        <dbReference type="Pfam" id="PF13649"/>
    </source>
</evidence>
<dbReference type="Gene3D" id="3.40.50.150">
    <property type="entry name" value="Vaccinia Virus protein VP39"/>
    <property type="match status" value="1"/>
</dbReference>
<reference evidence="3" key="1">
    <citation type="submission" date="2022-06" db="EMBL/GenBank/DDBJ databases">
        <title>Genome sequence of Phormidium yuhuli AB48 isolated from an industrial photobioreactor environment.</title>
        <authorList>
            <person name="Qiu Y."/>
            <person name="Noonan A.J.C."/>
            <person name="Dofher K."/>
            <person name="Koch M."/>
            <person name="Kieft B."/>
            <person name="Lin X."/>
            <person name="Ziels R.M."/>
            <person name="Hallam S.J."/>
        </authorList>
    </citation>
    <scope>NUCLEOTIDE SEQUENCE</scope>
    <source>
        <strain evidence="3">AB48</strain>
    </source>
</reference>
<dbReference type="Proteomes" id="UP001056708">
    <property type="component" value="Chromosome"/>
</dbReference>
<feature type="region of interest" description="Disordered" evidence="1">
    <location>
        <begin position="1"/>
        <end position="36"/>
    </location>
</feature>
<keyword evidence="3" id="KW-0489">Methyltransferase</keyword>
<feature type="domain" description="Methyltransferase" evidence="2">
    <location>
        <begin position="181"/>
        <end position="278"/>
    </location>
</feature>
<dbReference type="GO" id="GO:0032259">
    <property type="term" value="P:methylation"/>
    <property type="evidence" value="ECO:0007669"/>
    <property type="project" value="UniProtKB-KW"/>
</dbReference>
<dbReference type="CDD" id="cd02440">
    <property type="entry name" value="AdoMet_MTases"/>
    <property type="match status" value="1"/>
</dbReference>
<gene>
    <name evidence="3" type="ORF">NEA10_00055</name>
</gene>
<dbReference type="Pfam" id="PF13649">
    <property type="entry name" value="Methyltransf_25"/>
    <property type="match status" value="1"/>
</dbReference>
<name>A0ABY5APN4_9CYAN</name>
<evidence type="ECO:0000256" key="1">
    <source>
        <dbReference type="SAM" id="MobiDB-lite"/>
    </source>
</evidence>
<keyword evidence="3" id="KW-0808">Transferase</keyword>
<dbReference type="EMBL" id="CP098611">
    <property type="protein sequence ID" value="USR91174.1"/>
    <property type="molecule type" value="Genomic_DNA"/>
</dbReference>
<sequence length="378" mass="41953">MAVDPTTISPIQPVNPVQPPPQPPSNNHNDDNQPITDRDYLDKVVIQNTRKYTIAKAEFSVPCMPSMADQALKLLQDYCAVLGKPGTPEEQEKLKAFLTEKLSQGFKVSPHSRLVMMCVPAKPEVGLLGGVSIQTKVISESLSDKYTTWPKTRPDPLFGSEPDFKVMDVAASLGEPSQVRVLDVGAGPGRNSLPLARRGHPVHALELTPVFAQKLVDAAKPENLPVEVAVGNVLDPLVRMQPYYYQYVVSSEVISHFRDAQELRLFFGKMSDALVTGGKLLVSLFLTEGGYEPTDLVRELGEVSFSSIFTPAELRKSIEGLPLNILTVEAALEYERQHYQGPSWPPTPWYEGWCSGRNLFPIDKKPPTQLYWVLMERS</sequence>
<dbReference type="InterPro" id="IPR029063">
    <property type="entry name" value="SAM-dependent_MTases_sf"/>
</dbReference>
<accession>A0ABY5APN4</accession>
<dbReference type="RefSeq" id="WP_252663205.1">
    <property type="nucleotide sequence ID" value="NZ_CP098611.1"/>
</dbReference>
<organism evidence="3 4">
    <name type="scientific">Phormidium yuhuli AB48</name>
    <dbReference type="NCBI Taxonomy" id="2940671"/>
    <lineage>
        <taxon>Bacteria</taxon>
        <taxon>Bacillati</taxon>
        <taxon>Cyanobacteriota</taxon>
        <taxon>Cyanophyceae</taxon>
        <taxon>Oscillatoriophycideae</taxon>
        <taxon>Oscillatoriales</taxon>
        <taxon>Oscillatoriaceae</taxon>
        <taxon>Phormidium</taxon>
        <taxon>Phormidium yuhuli</taxon>
    </lineage>
</organism>
<keyword evidence="4" id="KW-1185">Reference proteome</keyword>
<dbReference type="GO" id="GO:0008168">
    <property type="term" value="F:methyltransferase activity"/>
    <property type="evidence" value="ECO:0007669"/>
    <property type="project" value="UniProtKB-KW"/>
</dbReference>
<evidence type="ECO:0000313" key="4">
    <source>
        <dbReference type="Proteomes" id="UP001056708"/>
    </source>
</evidence>
<dbReference type="SUPFAM" id="SSF53335">
    <property type="entry name" value="S-adenosyl-L-methionine-dependent methyltransferases"/>
    <property type="match status" value="1"/>
</dbReference>
<evidence type="ECO:0000313" key="3">
    <source>
        <dbReference type="EMBL" id="USR91174.1"/>
    </source>
</evidence>
<protein>
    <submittedName>
        <fullName evidence="3">Class I SAM-dependent methyltransferase</fullName>
    </submittedName>
</protein>
<proteinExistence type="predicted"/>